<dbReference type="InterPro" id="IPR018385">
    <property type="entry name" value="C4_dicarb_anaerob_car-like"/>
</dbReference>
<keyword evidence="4 6" id="KW-1133">Transmembrane helix</keyword>
<reference evidence="7 8" key="1">
    <citation type="submission" date="2016-10" db="EMBL/GenBank/DDBJ databases">
        <authorList>
            <person name="de Groot N.N."/>
        </authorList>
    </citation>
    <scope>NUCLEOTIDE SEQUENCE [LARGE SCALE GENOMIC DNA]</scope>
    <source>
        <strain evidence="7 8">DSM 15695</strain>
    </source>
</reference>
<keyword evidence="3 6" id="KW-0812">Transmembrane</keyword>
<keyword evidence="2" id="KW-1003">Cell membrane</keyword>
<evidence type="ECO:0000256" key="1">
    <source>
        <dbReference type="ARBA" id="ARBA00004651"/>
    </source>
</evidence>
<name>A0A1H8YV79_9LACT</name>
<sequence>MEKTKKKKFRIPSAFSILFILIIIVAIVTWLIPAGKYDVNESGQYIAGTYQVIESNPQSIWDIFLSPVYGMVGGEKNPLPAIGVAFFILMIGGFLGIVNKTGAINAGIKSIITKYEGKEQYLIPILMILFALGGSTYGMAEETMVFYPLLIPVMVSVGFDSLTAIAVILLGSGIGCLASTVNPFAVGIASDIAGINMAEGIGWRVLIFILTVGYTIWFVYDYAGKVKKDPKNSLVYDNLANDLEEFKVPEDIKPMNAKQKVVIRIFMVTFVLMIVGLIPWEKFGITIFTDINNVLANTPGLEIIFKHMTPIGQWYLDEITALFFVSALIIGVYYRFSEDEFISAFIAGCNDMTGVAIICAVSRGIQVVMNNGQITATVLHWGEGALQGLSQQVFITITYFFYCGMSFLISGSSSLAGSTMGLLGPLGEFAGVGADTVITAYHTALGIIGLITPSSVIMMAALSLAHIDVTVWWKFLRKFVVVIIAICLGVLILSTYF</sequence>
<protein>
    <submittedName>
        <fullName evidence="7">Uncharacterized membrane protein YfcC, ion transporter superfamily</fullName>
    </submittedName>
</protein>
<evidence type="ECO:0000256" key="6">
    <source>
        <dbReference type="SAM" id="Phobius"/>
    </source>
</evidence>
<dbReference type="STRING" id="89093.SAMN04488558_10122"/>
<evidence type="ECO:0000256" key="3">
    <source>
        <dbReference type="ARBA" id="ARBA00022692"/>
    </source>
</evidence>
<dbReference type="OrthoDB" id="255482at2"/>
<dbReference type="Proteomes" id="UP000198833">
    <property type="component" value="Unassembled WGS sequence"/>
</dbReference>
<keyword evidence="5 6" id="KW-0472">Membrane</keyword>
<evidence type="ECO:0000256" key="4">
    <source>
        <dbReference type="ARBA" id="ARBA00022989"/>
    </source>
</evidence>
<feature type="transmembrane region" description="Helical" evidence="6">
    <location>
        <begin position="201"/>
        <end position="220"/>
    </location>
</feature>
<evidence type="ECO:0000313" key="7">
    <source>
        <dbReference type="EMBL" id="SEP56026.1"/>
    </source>
</evidence>
<feature type="transmembrane region" description="Helical" evidence="6">
    <location>
        <begin position="443"/>
        <end position="467"/>
    </location>
</feature>
<evidence type="ECO:0000256" key="5">
    <source>
        <dbReference type="ARBA" id="ARBA00023136"/>
    </source>
</evidence>
<organism evidence="7 8">
    <name type="scientific">Ignavigranum ruoffiae</name>
    <dbReference type="NCBI Taxonomy" id="89093"/>
    <lineage>
        <taxon>Bacteria</taxon>
        <taxon>Bacillati</taxon>
        <taxon>Bacillota</taxon>
        <taxon>Bacilli</taxon>
        <taxon>Lactobacillales</taxon>
        <taxon>Aerococcaceae</taxon>
        <taxon>Ignavigranum</taxon>
    </lineage>
</organism>
<keyword evidence="8" id="KW-1185">Reference proteome</keyword>
<feature type="transmembrane region" description="Helical" evidence="6">
    <location>
        <begin position="12"/>
        <end position="32"/>
    </location>
</feature>
<feature type="transmembrane region" description="Helical" evidence="6">
    <location>
        <begin position="479"/>
        <end position="496"/>
    </location>
</feature>
<evidence type="ECO:0000256" key="2">
    <source>
        <dbReference type="ARBA" id="ARBA00022475"/>
    </source>
</evidence>
<feature type="transmembrane region" description="Helical" evidence="6">
    <location>
        <begin position="319"/>
        <end position="336"/>
    </location>
</feature>
<feature type="transmembrane region" description="Helical" evidence="6">
    <location>
        <begin position="146"/>
        <end position="170"/>
    </location>
</feature>
<feature type="transmembrane region" description="Helical" evidence="6">
    <location>
        <begin position="120"/>
        <end position="140"/>
    </location>
</feature>
<proteinExistence type="predicted"/>
<dbReference type="PANTHER" id="PTHR43652">
    <property type="entry name" value="BASIC AMINO ACID ANTIPORTER YFCC-RELATED"/>
    <property type="match status" value="1"/>
</dbReference>
<dbReference type="AlphaFoldDB" id="A0A1H8YV79"/>
<dbReference type="PANTHER" id="PTHR43652:SF6">
    <property type="entry name" value="ARGININE REPRESSOR"/>
    <property type="match status" value="1"/>
</dbReference>
<accession>A0A1H8YV79</accession>
<dbReference type="RefSeq" id="WP_092569526.1">
    <property type="nucleotide sequence ID" value="NZ_CALUDV010000012.1"/>
</dbReference>
<dbReference type="InterPro" id="IPR051679">
    <property type="entry name" value="DASS-Related_Transporters"/>
</dbReference>
<comment type="subcellular location">
    <subcellularLocation>
        <location evidence="1">Cell membrane</location>
        <topology evidence="1">Multi-pass membrane protein</topology>
    </subcellularLocation>
</comment>
<dbReference type="GO" id="GO:0005886">
    <property type="term" value="C:plasma membrane"/>
    <property type="evidence" value="ECO:0007669"/>
    <property type="project" value="UniProtKB-SubCell"/>
</dbReference>
<gene>
    <name evidence="7" type="ORF">SAMN04488558_10122</name>
</gene>
<dbReference type="Pfam" id="PF03606">
    <property type="entry name" value="DcuC"/>
    <property type="match status" value="1"/>
</dbReference>
<feature type="transmembrane region" description="Helical" evidence="6">
    <location>
        <begin position="399"/>
        <end position="423"/>
    </location>
</feature>
<feature type="transmembrane region" description="Helical" evidence="6">
    <location>
        <begin position="177"/>
        <end position="195"/>
    </location>
</feature>
<feature type="transmembrane region" description="Helical" evidence="6">
    <location>
        <begin position="79"/>
        <end position="99"/>
    </location>
</feature>
<feature type="transmembrane region" description="Helical" evidence="6">
    <location>
        <begin position="261"/>
        <end position="280"/>
    </location>
</feature>
<evidence type="ECO:0000313" key="8">
    <source>
        <dbReference type="Proteomes" id="UP000198833"/>
    </source>
</evidence>
<dbReference type="EMBL" id="FOEN01000001">
    <property type="protein sequence ID" value="SEP56026.1"/>
    <property type="molecule type" value="Genomic_DNA"/>
</dbReference>